<dbReference type="AlphaFoldDB" id="A0A2G9XEE1"/>
<evidence type="ECO:0000313" key="3">
    <source>
        <dbReference type="EMBL" id="PIP04873.1"/>
    </source>
</evidence>
<dbReference type="Proteomes" id="UP000231388">
    <property type="component" value="Unassembled WGS sequence"/>
</dbReference>
<dbReference type="Gene3D" id="3.20.20.105">
    <property type="entry name" value="Queuine tRNA-ribosyltransferase-like"/>
    <property type="match status" value="1"/>
</dbReference>
<dbReference type="PANTHER" id="PTHR43468:SF1">
    <property type="entry name" value="TRNA-GUANOSINE(34) QUEUINE TRANSGLYCOSYLASE"/>
    <property type="match status" value="1"/>
</dbReference>
<dbReference type="Pfam" id="PF01702">
    <property type="entry name" value="TGT"/>
    <property type="match status" value="1"/>
</dbReference>
<dbReference type="GO" id="GO:0006400">
    <property type="term" value="P:tRNA modification"/>
    <property type="evidence" value="ECO:0007669"/>
    <property type="project" value="InterPro"/>
</dbReference>
<evidence type="ECO:0000256" key="1">
    <source>
        <dbReference type="ARBA" id="ARBA00022723"/>
    </source>
</evidence>
<protein>
    <recommendedName>
        <fullName evidence="2">tRNA-guanine(15) transglycosylase-like domain-containing protein</fullName>
    </recommendedName>
</protein>
<dbReference type="EMBL" id="PCQY01000001">
    <property type="protein sequence ID" value="PIP04873.1"/>
    <property type="molecule type" value="Genomic_DNA"/>
</dbReference>
<gene>
    <name evidence="3" type="ORF">COX53_00005</name>
</gene>
<proteinExistence type="predicted"/>
<organism evidence="3 4">
    <name type="scientific">candidate division WWE3 bacterium CG23_combo_of_CG06-09_8_20_14_all_40_14</name>
    <dbReference type="NCBI Taxonomy" id="1975095"/>
    <lineage>
        <taxon>Bacteria</taxon>
        <taxon>Katanobacteria</taxon>
    </lineage>
</organism>
<dbReference type="PANTHER" id="PTHR43468">
    <property type="match status" value="1"/>
</dbReference>
<dbReference type="NCBIfam" id="TIGR00449">
    <property type="entry name" value="tgt_general"/>
    <property type="match status" value="1"/>
</dbReference>
<evidence type="ECO:0000259" key="2">
    <source>
        <dbReference type="Pfam" id="PF01702"/>
    </source>
</evidence>
<reference evidence="3 4" key="1">
    <citation type="submission" date="2017-09" db="EMBL/GenBank/DDBJ databases">
        <title>Depth-based differentiation of microbial function through sediment-hosted aquifers and enrichment of novel symbionts in the deep terrestrial subsurface.</title>
        <authorList>
            <person name="Probst A.J."/>
            <person name="Ladd B."/>
            <person name="Jarett J.K."/>
            <person name="Geller-Mcgrath D.E."/>
            <person name="Sieber C.M."/>
            <person name="Emerson J.B."/>
            <person name="Anantharaman K."/>
            <person name="Thomas B.C."/>
            <person name="Malmstrom R."/>
            <person name="Stieglmeier M."/>
            <person name="Klingl A."/>
            <person name="Woyke T."/>
            <person name="Ryan C.M."/>
            <person name="Banfield J.F."/>
        </authorList>
    </citation>
    <scope>NUCLEOTIDE SEQUENCE [LARGE SCALE GENOMIC DNA]</scope>
    <source>
        <strain evidence="3">CG23_combo_of_CG06-09_8_20_14_all_40_14</strain>
    </source>
</reference>
<evidence type="ECO:0000313" key="4">
    <source>
        <dbReference type="Proteomes" id="UP000231388"/>
    </source>
</evidence>
<accession>A0A2G9XEE1</accession>
<sequence length="360" mass="40518">MDEITIKGKSYKLPIYLPDATRAVVKSADSLDLQSAKVEGVVVNTYHLMTNPGVSILKEFGGVKKFMNFEGLVTSDSGGWQIFSLIHRSKNVGAITDKGVSFSLGAKKKTIFTPEKSIDVQFGIGSDIVICLDDFTPPDAGEDKIRESVGRTILWAKKSKEHYLKLIERSEMDECSRPLLFAVIQGGLDKGLRKQCAEGLLEIGFDGYGFGGYVVGDNGELDLDISEYIAKLIPDKFIKFALGVGTPIEIAHCFEMGWQIFDCTLPTRDGRHKRLYAFAREPKTLEDLKNPDTHKYLHINREMYRRDNKPISEYCDCKVCQNFSRAYLHHLFNIGDTLAYRLATIHNLRTYTKLIGILRN</sequence>
<dbReference type="GO" id="GO:0046872">
    <property type="term" value="F:metal ion binding"/>
    <property type="evidence" value="ECO:0007669"/>
    <property type="project" value="UniProtKB-KW"/>
</dbReference>
<dbReference type="InterPro" id="IPR002616">
    <property type="entry name" value="tRNA_ribo_trans-like"/>
</dbReference>
<comment type="caution">
    <text evidence="3">The sequence shown here is derived from an EMBL/GenBank/DDBJ whole genome shotgun (WGS) entry which is preliminary data.</text>
</comment>
<dbReference type="InterPro" id="IPR036511">
    <property type="entry name" value="TGT-like_sf"/>
</dbReference>
<dbReference type="SUPFAM" id="SSF51713">
    <property type="entry name" value="tRNA-guanine transglycosylase"/>
    <property type="match status" value="1"/>
</dbReference>
<keyword evidence="1" id="KW-0479">Metal-binding</keyword>
<name>A0A2G9XEE1_UNCKA</name>
<feature type="domain" description="tRNA-guanine(15) transglycosylase-like" evidence="2">
    <location>
        <begin position="3"/>
        <end position="359"/>
    </location>
</feature>